<organism evidence="1 2">
    <name type="scientific">Durusdinium trenchii</name>
    <dbReference type="NCBI Taxonomy" id="1381693"/>
    <lineage>
        <taxon>Eukaryota</taxon>
        <taxon>Sar</taxon>
        <taxon>Alveolata</taxon>
        <taxon>Dinophyceae</taxon>
        <taxon>Suessiales</taxon>
        <taxon>Symbiodiniaceae</taxon>
        <taxon>Durusdinium</taxon>
    </lineage>
</organism>
<evidence type="ECO:0000313" key="2">
    <source>
        <dbReference type="Proteomes" id="UP001642484"/>
    </source>
</evidence>
<evidence type="ECO:0000313" key="1">
    <source>
        <dbReference type="EMBL" id="CAK8988395.1"/>
    </source>
</evidence>
<reference evidence="1 2" key="1">
    <citation type="submission" date="2024-02" db="EMBL/GenBank/DDBJ databases">
        <authorList>
            <person name="Chen Y."/>
            <person name="Shah S."/>
            <person name="Dougan E. K."/>
            <person name="Thang M."/>
            <person name="Chan C."/>
        </authorList>
    </citation>
    <scope>NUCLEOTIDE SEQUENCE [LARGE SCALE GENOMIC DNA]</scope>
</reference>
<comment type="caution">
    <text evidence="1">The sequence shown here is derived from an EMBL/GenBank/DDBJ whole genome shotgun (WGS) entry which is preliminary data.</text>
</comment>
<sequence>MEEEEELWSWLQEVCEAQSFSNPGWVTPEDDFQRLRASVPEWLLEEDHRFAWRVVSLLGMYGELSFNLHAQTPSAESSGLTYLSLQFTGADYSVETDPPENWEQRLSCGHLFVGPQYTVDLIPGGAVSMVPLNDLKEIIVSKSLGDYLRSLKQWLEDCLKSLPRDQWKNAWKSMKTGIGGPSHSAYLVTGSFISFPDYLLKTLPPSLQAAREAALRKPKTKKKRKRKFCCAGCDTEAAKETLRCCTYCGEENDCAYFCSDCCKGGCWCSVCGSCYQCCDLSHSPPQEGEGPEEES</sequence>
<protein>
    <submittedName>
        <fullName evidence="1">Uncharacterized protein</fullName>
    </submittedName>
</protein>
<dbReference type="Proteomes" id="UP001642484">
    <property type="component" value="Unassembled WGS sequence"/>
</dbReference>
<proteinExistence type="predicted"/>
<keyword evidence="2" id="KW-1185">Reference proteome</keyword>
<name>A0ABP0HEA8_9DINO</name>
<gene>
    <name evidence="1" type="ORF">CCMP2556_LOCUS1258</name>
</gene>
<dbReference type="EMBL" id="CAXAMN010000425">
    <property type="protein sequence ID" value="CAK8988395.1"/>
    <property type="molecule type" value="Genomic_DNA"/>
</dbReference>
<accession>A0ABP0HEA8</accession>